<reference evidence="2" key="1">
    <citation type="journal article" date="2023" name="Science">
        <title>Genome structures resolve the early diversification of teleost fishes.</title>
        <authorList>
            <person name="Parey E."/>
            <person name="Louis A."/>
            <person name="Montfort J."/>
            <person name="Bouchez O."/>
            <person name="Roques C."/>
            <person name="Iampietro C."/>
            <person name="Lluch J."/>
            <person name="Castinel A."/>
            <person name="Donnadieu C."/>
            <person name="Desvignes T."/>
            <person name="Floi Bucao C."/>
            <person name="Jouanno E."/>
            <person name="Wen M."/>
            <person name="Mejri S."/>
            <person name="Dirks R."/>
            <person name="Jansen H."/>
            <person name="Henkel C."/>
            <person name="Chen W.J."/>
            <person name="Zahm M."/>
            <person name="Cabau C."/>
            <person name="Klopp C."/>
            <person name="Thompson A.W."/>
            <person name="Robinson-Rechavi M."/>
            <person name="Braasch I."/>
            <person name="Lecointre G."/>
            <person name="Bobe J."/>
            <person name="Postlethwait J.H."/>
            <person name="Berthelot C."/>
            <person name="Roest Crollius H."/>
            <person name="Guiguen Y."/>
        </authorList>
    </citation>
    <scope>NUCLEOTIDE SEQUENCE</scope>
    <source>
        <strain evidence="2">WJC10195</strain>
    </source>
</reference>
<dbReference type="Proteomes" id="UP001152622">
    <property type="component" value="Chromosome 3"/>
</dbReference>
<comment type="caution">
    <text evidence="2">The sequence shown here is derived from an EMBL/GenBank/DDBJ whole genome shotgun (WGS) entry which is preliminary data.</text>
</comment>
<evidence type="ECO:0000313" key="3">
    <source>
        <dbReference type="Proteomes" id="UP001152622"/>
    </source>
</evidence>
<protein>
    <submittedName>
        <fullName evidence="2">Uncharacterized protein</fullName>
    </submittedName>
</protein>
<evidence type="ECO:0000313" key="2">
    <source>
        <dbReference type="EMBL" id="KAJ8368543.1"/>
    </source>
</evidence>
<gene>
    <name evidence="2" type="ORF">SKAU_G00085710</name>
</gene>
<feature type="region of interest" description="Disordered" evidence="1">
    <location>
        <begin position="1"/>
        <end position="53"/>
    </location>
</feature>
<proteinExistence type="predicted"/>
<evidence type="ECO:0000256" key="1">
    <source>
        <dbReference type="SAM" id="MobiDB-lite"/>
    </source>
</evidence>
<feature type="compositionally biased region" description="Basic and acidic residues" evidence="1">
    <location>
        <begin position="12"/>
        <end position="26"/>
    </location>
</feature>
<organism evidence="2 3">
    <name type="scientific">Synaphobranchus kaupii</name>
    <name type="common">Kaup's arrowtooth eel</name>
    <dbReference type="NCBI Taxonomy" id="118154"/>
    <lineage>
        <taxon>Eukaryota</taxon>
        <taxon>Metazoa</taxon>
        <taxon>Chordata</taxon>
        <taxon>Craniata</taxon>
        <taxon>Vertebrata</taxon>
        <taxon>Euteleostomi</taxon>
        <taxon>Actinopterygii</taxon>
        <taxon>Neopterygii</taxon>
        <taxon>Teleostei</taxon>
        <taxon>Anguilliformes</taxon>
        <taxon>Synaphobranchidae</taxon>
        <taxon>Synaphobranchus</taxon>
    </lineage>
</organism>
<dbReference type="EMBL" id="JAINUF010000003">
    <property type="protein sequence ID" value="KAJ8368543.1"/>
    <property type="molecule type" value="Genomic_DNA"/>
</dbReference>
<name>A0A9Q1FVJ3_SYNKA</name>
<sequence length="121" mass="13282">MMDPPTGPHSKPVMDPRERPALRDPCDEGSSTRALIPPSAPTTRPFHPRVSPRRPCNLHCAAILCATTRRSLDPEGLRESSPDMPYIIGSAQLCSLKNLRVSARAPLRKLLITPGSRITRP</sequence>
<keyword evidence="3" id="KW-1185">Reference proteome</keyword>
<accession>A0A9Q1FVJ3</accession>
<dbReference type="AlphaFoldDB" id="A0A9Q1FVJ3"/>